<dbReference type="EMBL" id="LAZR01061481">
    <property type="protein sequence ID" value="KKK63502.1"/>
    <property type="molecule type" value="Genomic_DNA"/>
</dbReference>
<feature type="non-terminal residue" evidence="2">
    <location>
        <position position="1"/>
    </location>
</feature>
<sequence>PSETATVRLLPKGGLLNNDDLKASFGTENTPGFKPGGRTYYLGTHIRDDTAPRFCWGEVIKWTDAQVKLIADSDLTTSAPLLDSFDLRNRNDEVESGYDYYTQGWNGVIFPTITDTRATDGSNGIGEITGTAYLELYWSNPEGISNVNSSMSMRILSRNGPISQTDQTLHLRDII</sequence>
<reference evidence="2" key="1">
    <citation type="journal article" date="2015" name="Nature">
        <title>Complex archaea that bridge the gap between prokaryotes and eukaryotes.</title>
        <authorList>
            <person name="Spang A."/>
            <person name="Saw J.H."/>
            <person name="Jorgensen S.L."/>
            <person name="Zaremba-Niedzwiedzka K."/>
            <person name="Martijn J."/>
            <person name="Lind A.E."/>
            <person name="van Eijk R."/>
            <person name="Schleper C."/>
            <person name="Guy L."/>
            <person name="Ettema T.J."/>
        </authorList>
    </citation>
    <scope>NUCLEOTIDE SEQUENCE</scope>
</reference>
<comment type="caution">
    <text evidence="2">The sequence shown here is derived from an EMBL/GenBank/DDBJ whole genome shotgun (WGS) entry which is preliminary data.</text>
</comment>
<evidence type="ECO:0000313" key="2">
    <source>
        <dbReference type="EMBL" id="KKK63502.1"/>
    </source>
</evidence>
<accession>A0A0F8X334</accession>
<protein>
    <submittedName>
        <fullName evidence="2">Uncharacterized protein</fullName>
    </submittedName>
</protein>
<gene>
    <name evidence="1" type="ORF">LCGC14_2993630</name>
    <name evidence="2" type="ORF">LCGC14_2993640</name>
</gene>
<dbReference type="EMBL" id="LAZR01061481">
    <property type="protein sequence ID" value="KKK63501.1"/>
    <property type="molecule type" value="Genomic_DNA"/>
</dbReference>
<name>A0A0F8X334_9ZZZZ</name>
<proteinExistence type="predicted"/>
<dbReference type="AlphaFoldDB" id="A0A0F8X334"/>
<organism evidence="2">
    <name type="scientific">marine sediment metagenome</name>
    <dbReference type="NCBI Taxonomy" id="412755"/>
    <lineage>
        <taxon>unclassified sequences</taxon>
        <taxon>metagenomes</taxon>
        <taxon>ecological metagenomes</taxon>
    </lineage>
</organism>
<evidence type="ECO:0000313" key="1">
    <source>
        <dbReference type="EMBL" id="KKK63501.1"/>
    </source>
</evidence>